<comment type="similarity">
    <text evidence="1">Belongs to the universal ribosomal protein uS4 family.</text>
</comment>
<name>A0A4Y7K4D2_PAPSO</name>
<keyword evidence="5" id="KW-0687">Ribonucleoprotein</keyword>
<dbReference type="InterPro" id="IPR036986">
    <property type="entry name" value="S4_RNA-bd_sf"/>
</dbReference>
<proteinExistence type="inferred from homology"/>
<dbReference type="Gene3D" id="3.10.290.10">
    <property type="entry name" value="RNA-binding S4 domain"/>
    <property type="match status" value="1"/>
</dbReference>
<dbReference type="InterPro" id="IPR018079">
    <property type="entry name" value="Ribosomal_uS4_CS"/>
</dbReference>
<evidence type="ECO:0000256" key="1">
    <source>
        <dbReference type="ARBA" id="ARBA00007465"/>
    </source>
</evidence>
<evidence type="ECO:0000256" key="3">
    <source>
        <dbReference type="ARBA" id="ARBA00022884"/>
    </source>
</evidence>
<dbReference type="SUPFAM" id="SSF55174">
    <property type="entry name" value="Alpha-L RNA-binding motif"/>
    <property type="match status" value="1"/>
</dbReference>
<dbReference type="Gramene" id="RZC68214">
    <property type="protein sequence ID" value="RZC68214"/>
    <property type="gene ID" value="C5167_031472"/>
</dbReference>
<dbReference type="OMA" id="ISHLRVC"/>
<dbReference type="CDD" id="cd00165">
    <property type="entry name" value="S4"/>
    <property type="match status" value="1"/>
</dbReference>
<keyword evidence="2 6" id="KW-0699">rRNA-binding</keyword>
<feature type="domain" description="RNA-binding S4" evidence="7">
    <location>
        <begin position="92"/>
        <end position="152"/>
    </location>
</feature>
<dbReference type="InterPro" id="IPR002942">
    <property type="entry name" value="S4_RNA-bd"/>
</dbReference>
<protein>
    <recommendedName>
        <fullName evidence="7">RNA-binding S4 domain-containing protein</fullName>
    </recommendedName>
</protein>
<dbReference type="OrthoDB" id="1877211at2759"/>
<evidence type="ECO:0000256" key="2">
    <source>
        <dbReference type="ARBA" id="ARBA00022730"/>
    </source>
</evidence>
<dbReference type="GO" id="GO:0015935">
    <property type="term" value="C:small ribosomal subunit"/>
    <property type="evidence" value="ECO:0007669"/>
    <property type="project" value="TreeGrafter"/>
</dbReference>
<evidence type="ECO:0000259" key="7">
    <source>
        <dbReference type="SMART" id="SM00363"/>
    </source>
</evidence>
<reference evidence="8 9" key="1">
    <citation type="journal article" date="2018" name="Science">
        <title>The opium poppy genome and morphinan production.</title>
        <authorList>
            <person name="Guo L."/>
            <person name="Winzer T."/>
            <person name="Yang X."/>
            <person name="Li Y."/>
            <person name="Ning Z."/>
            <person name="He Z."/>
            <person name="Teodor R."/>
            <person name="Lu Y."/>
            <person name="Bowser T.A."/>
            <person name="Graham I.A."/>
            <person name="Ye K."/>
        </authorList>
    </citation>
    <scope>NUCLEOTIDE SEQUENCE [LARGE SCALE GENOMIC DNA]</scope>
    <source>
        <strain evidence="9">cv. HN1</strain>
        <tissue evidence="8">Leaves</tissue>
    </source>
</reference>
<dbReference type="GO" id="GO:0042274">
    <property type="term" value="P:ribosomal small subunit biogenesis"/>
    <property type="evidence" value="ECO:0007669"/>
    <property type="project" value="TreeGrafter"/>
</dbReference>
<dbReference type="InterPro" id="IPR022801">
    <property type="entry name" value="Ribosomal_uS4"/>
</dbReference>
<dbReference type="Pfam" id="PF01479">
    <property type="entry name" value="S4"/>
    <property type="match status" value="1"/>
</dbReference>
<accession>A0A4Y7K4D2</accession>
<dbReference type="SMART" id="SM00363">
    <property type="entry name" value="S4"/>
    <property type="match status" value="1"/>
</dbReference>
<dbReference type="GO" id="GO:0019843">
    <property type="term" value="F:rRNA binding"/>
    <property type="evidence" value="ECO:0007669"/>
    <property type="project" value="UniProtKB-KW"/>
</dbReference>
<keyword evidence="9" id="KW-1185">Reference proteome</keyword>
<dbReference type="PANTHER" id="PTHR11831">
    <property type="entry name" value="30S 40S RIBOSOMAL PROTEIN"/>
    <property type="match status" value="1"/>
</dbReference>
<sequence>MVGMTQALSTQFKSCRLLLGNVWNKELSIVQRRILRKLRSKKRSRSRNVVANQNSHIQLATRRKLSLFYHEGIHRRERTTSEFVPFLLDLERRLDVLLVRTHFCQSIPQARQLISHGKVCINNAVRSINHFKVSPGDVISFQNNEAVTAEIRRSLFCSVLKIMGQVQNQPIRMWRRTKVEWLRLLKTKAGSRVLMKSDFLRDLHSTTQEAAIEKSKKTGSAAVCLGSHFAEHNKMKTHLYNFTWRMLNLANNMTIPK</sequence>
<organism evidence="8 9">
    <name type="scientific">Papaver somniferum</name>
    <name type="common">Opium poppy</name>
    <dbReference type="NCBI Taxonomy" id="3469"/>
    <lineage>
        <taxon>Eukaryota</taxon>
        <taxon>Viridiplantae</taxon>
        <taxon>Streptophyta</taxon>
        <taxon>Embryophyta</taxon>
        <taxon>Tracheophyta</taxon>
        <taxon>Spermatophyta</taxon>
        <taxon>Magnoliopsida</taxon>
        <taxon>Ranunculales</taxon>
        <taxon>Papaveraceae</taxon>
        <taxon>Papaveroideae</taxon>
        <taxon>Papaver</taxon>
    </lineage>
</organism>
<dbReference type="PANTHER" id="PTHR11831:SF30">
    <property type="entry name" value="SMALL RIBOSOMAL SUBUNIT PROTEIN US4M"/>
    <property type="match status" value="1"/>
</dbReference>
<dbReference type="STRING" id="3469.A0A4Y7K4D2"/>
<evidence type="ECO:0000256" key="4">
    <source>
        <dbReference type="ARBA" id="ARBA00022980"/>
    </source>
</evidence>
<dbReference type="Proteomes" id="UP000316621">
    <property type="component" value="Chromosome 7"/>
</dbReference>
<evidence type="ECO:0000313" key="8">
    <source>
        <dbReference type="EMBL" id="RZC68214.1"/>
    </source>
</evidence>
<dbReference type="EMBL" id="CM010721">
    <property type="protein sequence ID" value="RZC68214.1"/>
    <property type="molecule type" value="Genomic_DNA"/>
</dbReference>
<evidence type="ECO:0000256" key="5">
    <source>
        <dbReference type="ARBA" id="ARBA00023274"/>
    </source>
</evidence>
<dbReference type="GO" id="GO:0003735">
    <property type="term" value="F:structural constituent of ribosome"/>
    <property type="evidence" value="ECO:0007669"/>
    <property type="project" value="TreeGrafter"/>
</dbReference>
<gene>
    <name evidence="8" type="ORF">C5167_031472</name>
</gene>
<dbReference type="AlphaFoldDB" id="A0A4Y7K4D2"/>
<keyword evidence="4" id="KW-0689">Ribosomal protein</keyword>
<keyword evidence="3 6" id="KW-0694">RNA-binding</keyword>
<evidence type="ECO:0000256" key="6">
    <source>
        <dbReference type="PROSITE-ProRule" id="PRU00182"/>
    </source>
</evidence>
<dbReference type="PROSITE" id="PS50889">
    <property type="entry name" value="S4"/>
    <property type="match status" value="1"/>
</dbReference>
<dbReference type="PROSITE" id="PS00632">
    <property type="entry name" value="RIBOSOMAL_S4"/>
    <property type="match status" value="1"/>
</dbReference>
<evidence type="ECO:0000313" key="9">
    <source>
        <dbReference type="Proteomes" id="UP000316621"/>
    </source>
</evidence>